<proteinExistence type="predicted"/>
<comment type="caution">
    <text evidence="2">The sequence shown here is derived from an EMBL/GenBank/DDBJ whole genome shotgun (WGS) entry which is preliminary data.</text>
</comment>
<dbReference type="Proteomes" id="UP000294535">
    <property type="component" value="Unassembled WGS sequence"/>
</dbReference>
<dbReference type="AlphaFoldDB" id="A0A4R6T6U7"/>
<protein>
    <recommendedName>
        <fullName evidence="4">Cold-shock protein</fullName>
    </recommendedName>
</protein>
<feature type="compositionally biased region" description="Basic and acidic residues" evidence="1">
    <location>
        <begin position="23"/>
        <end position="39"/>
    </location>
</feature>
<dbReference type="RefSeq" id="WP_133552684.1">
    <property type="nucleotide sequence ID" value="NZ_SNYF01000005.1"/>
</dbReference>
<evidence type="ECO:0000313" key="3">
    <source>
        <dbReference type="Proteomes" id="UP000294535"/>
    </source>
</evidence>
<evidence type="ECO:0000256" key="1">
    <source>
        <dbReference type="SAM" id="MobiDB-lite"/>
    </source>
</evidence>
<accession>A0A4R6T6U7</accession>
<evidence type="ECO:0008006" key="4">
    <source>
        <dbReference type="Google" id="ProtNLM"/>
    </source>
</evidence>
<organism evidence="2 3">
    <name type="scientific">Algoriphagus boseongensis</name>
    <dbReference type="NCBI Taxonomy" id="1442587"/>
    <lineage>
        <taxon>Bacteria</taxon>
        <taxon>Pseudomonadati</taxon>
        <taxon>Bacteroidota</taxon>
        <taxon>Cytophagia</taxon>
        <taxon>Cytophagales</taxon>
        <taxon>Cyclobacteriaceae</taxon>
        <taxon>Algoriphagus</taxon>
    </lineage>
</organism>
<sequence length="81" mass="9423">MSKNQNTFIKKQKAELKRRKQKEKLEKKLERKSQPKDGSLENMTVYVDENGNLSDLPPAPPVPKKQLNQSNFLSRKAEQNK</sequence>
<gene>
    <name evidence="2" type="ORF">DFQ04_0688</name>
</gene>
<evidence type="ECO:0000313" key="2">
    <source>
        <dbReference type="EMBL" id="TDQ18878.1"/>
    </source>
</evidence>
<feature type="region of interest" description="Disordered" evidence="1">
    <location>
        <begin position="1"/>
        <end position="81"/>
    </location>
</feature>
<dbReference type="EMBL" id="SNYF01000005">
    <property type="protein sequence ID" value="TDQ18878.1"/>
    <property type="molecule type" value="Genomic_DNA"/>
</dbReference>
<dbReference type="OrthoDB" id="799760at2"/>
<keyword evidence="3" id="KW-1185">Reference proteome</keyword>
<reference evidence="2 3" key="1">
    <citation type="submission" date="2019-03" db="EMBL/GenBank/DDBJ databases">
        <title>Genomic Encyclopedia of Type Strains, Phase III (KMG-III): the genomes of soil and plant-associated and newly described type strains.</title>
        <authorList>
            <person name="Whitman W."/>
        </authorList>
    </citation>
    <scope>NUCLEOTIDE SEQUENCE [LARGE SCALE GENOMIC DNA]</scope>
    <source>
        <strain evidence="2 3">CECT 8446</strain>
    </source>
</reference>
<name>A0A4R6T6U7_9BACT</name>